<dbReference type="SUPFAM" id="SSF56112">
    <property type="entry name" value="Protein kinase-like (PK-like)"/>
    <property type="match status" value="1"/>
</dbReference>
<evidence type="ECO:0000256" key="6">
    <source>
        <dbReference type="ARBA" id="ARBA00022741"/>
    </source>
</evidence>
<dbReference type="InterPro" id="IPR050198">
    <property type="entry name" value="Non-receptor_tyrosine_kinases"/>
</dbReference>
<feature type="domain" description="Protein kinase" evidence="20">
    <location>
        <begin position="239"/>
        <end position="491"/>
    </location>
</feature>
<dbReference type="Gene3D" id="3.30.505.10">
    <property type="entry name" value="SH2 domain"/>
    <property type="match status" value="1"/>
</dbReference>
<evidence type="ECO:0000256" key="1">
    <source>
        <dbReference type="ARBA" id="ARBA00004496"/>
    </source>
</evidence>
<dbReference type="PROSITE" id="PS00107">
    <property type="entry name" value="PROTEIN_KINASE_ATP"/>
    <property type="match status" value="1"/>
</dbReference>
<dbReference type="CDD" id="cd05148">
    <property type="entry name" value="PTKc_Srm_Brk"/>
    <property type="match status" value="1"/>
</dbReference>
<comment type="caution">
    <text evidence="21">The sequence shown here is derived from an EMBL/GenBank/DDBJ whole genome shotgun (WGS) entry which is preliminary data.</text>
</comment>
<evidence type="ECO:0000256" key="4">
    <source>
        <dbReference type="ARBA" id="ARBA00022553"/>
    </source>
</evidence>
<keyword evidence="2 15" id="KW-0728">SH3 domain</keyword>
<dbReference type="SUPFAM" id="SSF50044">
    <property type="entry name" value="SH3-domain"/>
    <property type="match status" value="1"/>
</dbReference>
<evidence type="ECO:0000256" key="15">
    <source>
        <dbReference type="PROSITE-ProRule" id="PRU00192"/>
    </source>
</evidence>
<keyword evidence="4" id="KW-0597">Phosphoprotein</keyword>
<evidence type="ECO:0000256" key="16">
    <source>
        <dbReference type="PROSITE-ProRule" id="PRU10141"/>
    </source>
</evidence>
<accession>A0A7K8A9F2</accession>
<keyword evidence="3" id="KW-0963">Cytoplasm</keyword>
<keyword evidence="9 14" id="KW-0727">SH2 domain</keyword>
<dbReference type="PANTHER" id="PTHR24418">
    <property type="entry name" value="TYROSINE-PROTEIN KINASE"/>
    <property type="match status" value="1"/>
</dbReference>
<dbReference type="FunFam" id="3.30.200.20:FF:000053">
    <property type="entry name" value="Tyrosine-protein kinase"/>
    <property type="match status" value="1"/>
</dbReference>
<dbReference type="InterPro" id="IPR001245">
    <property type="entry name" value="Ser-Thr/Tyr_kinase_cat_dom"/>
</dbReference>
<sequence>PTASTVSPAMEQFVRKRLTFLTSFWNKLRPRSVTESCSLGYLDSESVSLNLEATSISFIRKSSLCIALYAFTARSAEELSISAGDKLRVLREEGEYVLARRLLGEPAMGYVPAAYVANLSQGTSAHRPWYFSKISRNEAEQLLLSPPNQHGSFLVRDSESSKGEYSLSVRNHGKVSHFRICKSPRGSLYIQKGHPFPNMEELLAFYTEHWKVIQSPLLQPCSPVTPPERDGWERPRWEFTLRRKLGEGYFGEVWEGLWRNTVPVAIKIIKADMKAEDFTKEIQNLKRLRHEKLIQLHAVCSLGEPVYIITELMRKGNLHSYLNSPEGKSLGTSHLLNIACQVADGMRYLEEKHIVHRDLAARNILVGEELTCKIADFGLARLLKDDIYSTSSSTKIPVKWTAPEAANYRTYSLKSDVWSYGILLYEVFTYGQIPYEGMTNQETVRQITRGYRLPRPSPCPPEIYSIMLECWSSNTEERPTFLALREKLGFIYRRLLSSLS</sequence>
<dbReference type="FunFam" id="1.10.510.10:FF:000458">
    <property type="entry name" value="Tyrosine-protein kinase"/>
    <property type="match status" value="1"/>
</dbReference>
<dbReference type="InterPro" id="IPR000719">
    <property type="entry name" value="Prot_kinase_dom"/>
</dbReference>
<protein>
    <recommendedName>
        <fullName evidence="17">Tyrosine-protein kinase</fullName>
        <ecNumber evidence="17">2.7.10.2</ecNumber>
    </recommendedName>
</protein>
<evidence type="ECO:0000256" key="14">
    <source>
        <dbReference type="PROSITE-ProRule" id="PRU00191"/>
    </source>
</evidence>
<comment type="similarity">
    <text evidence="17">Belongs to the protein kinase superfamily. Tyr protein kinase family.</text>
</comment>
<dbReference type="GO" id="GO:0004715">
    <property type="term" value="F:non-membrane spanning protein tyrosine kinase activity"/>
    <property type="evidence" value="ECO:0007669"/>
    <property type="project" value="UniProtKB-EC"/>
</dbReference>
<evidence type="ECO:0000256" key="11">
    <source>
        <dbReference type="ARBA" id="ARBA00051245"/>
    </source>
</evidence>
<evidence type="ECO:0000259" key="20">
    <source>
        <dbReference type="PROSITE" id="PS50011"/>
    </source>
</evidence>
<dbReference type="SMART" id="SM00326">
    <property type="entry name" value="SH3"/>
    <property type="match status" value="1"/>
</dbReference>
<evidence type="ECO:0000259" key="19">
    <source>
        <dbReference type="PROSITE" id="PS50002"/>
    </source>
</evidence>
<keyword evidence="10 17" id="KW-0829">Tyrosine-protein kinase</keyword>
<dbReference type="EC" id="2.7.10.2" evidence="17"/>
<dbReference type="Gene3D" id="1.10.510.10">
    <property type="entry name" value="Transferase(Phosphotransferase) domain 1"/>
    <property type="match status" value="1"/>
</dbReference>
<comment type="subcellular location">
    <subcellularLocation>
        <location evidence="1">Cytoplasm</location>
    </subcellularLocation>
</comment>
<name>A0A7K8A9F2_9CORV</name>
<dbReference type="Gene3D" id="2.30.30.40">
    <property type="entry name" value="SH3 Domains"/>
    <property type="match status" value="1"/>
</dbReference>
<dbReference type="InterPro" id="IPR001452">
    <property type="entry name" value="SH3_domain"/>
</dbReference>
<evidence type="ECO:0000256" key="12">
    <source>
        <dbReference type="ARBA" id="ARBA00053633"/>
    </source>
</evidence>
<evidence type="ECO:0000256" key="17">
    <source>
        <dbReference type="RuleBase" id="RU362096"/>
    </source>
</evidence>
<dbReference type="SMART" id="SM00252">
    <property type="entry name" value="SH2"/>
    <property type="match status" value="1"/>
</dbReference>
<evidence type="ECO:0000256" key="9">
    <source>
        <dbReference type="ARBA" id="ARBA00022999"/>
    </source>
</evidence>
<feature type="binding site" evidence="16">
    <location>
        <position position="267"/>
    </location>
    <ligand>
        <name>ATP</name>
        <dbReference type="ChEBI" id="CHEBI:30616"/>
    </ligand>
</feature>
<evidence type="ECO:0000256" key="13">
    <source>
        <dbReference type="ARBA" id="ARBA00065805"/>
    </source>
</evidence>
<dbReference type="FunFam" id="2.30.30.40:FF:000234">
    <property type="entry name" value="Tyrosine-protein kinase"/>
    <property type="match status" value="1"/>
</dbReference>
<reference evidence="21 22" key="1">
    <citation type="submission" date="2019-09" db="EMBL/GenBank/DDBJ databases">
        <title>Bird 10,000 Genomes (B10K) Project - Family phase.</title>
        <authorList>
            <person name="Zhang G."/>
        </authorList>
    </citation>
    <scope>NUCLEOTIDE SEQUENCE [LARGE SCALE GENOMIC DNA]</scope>
    <source>
        <strain evidence="21">B10K-DU-029-38</strain>
        <tissue evidence="21">Muscle</tissue>
    </source>
</reference>
<evidence type="ECO:0000256" key="8">
    <source>
        <dbReference type="ARBA" id="ARBA00022840"/>
    </source>
</evidence>
<dbReference type="PROSITE" id="PS50001">
    <property type="entry name" value="SH2"/>
    <property type="match status" value="1"/>
</dbReference>
<keyword evidence="7 17" id="KW-0418">Kinase</keyword>
<dbReference type="Proteomes" id="UP000517678">
    <property type="component" value="Unassembled WGS sequence"/>
</dbReference>
<dbReference type="PRINTS" id="PR00401">
    <property type="entry name" value="SH2DOMAIN"/>
</dbReference>
<keyword evidence="6 16" id="KW-0547">Nucleotide-binding</keyword>
<evidence type="ECO:0000256" key="10">
    <source>
        <dbReference type="ARBA" id="ARBA00023137"/>
    </source>
</evidence>
<dbReference type="Pfam" id="PF07714">
    <property type="entry name" value="PK_Tyr_Ser-Thr"/>
    <property type="match status" value="1"/>
</dbReference>
<evidence type="ECO:0000259" key="18">
    <source>
        <dbReference type="PROSITE" id="PS50001"/>
    </source>
</evidence>
<dbReference type="InterPro" id="IPR020635">
    <property type="entry name" value="Tyr_kinase_cat_dom"/>
</dbReference>
<comment type="subunit">
    <text evidence="13">Interacts (via the SH2 and SH3 domains) with DOK1. Interacts with KHDRBS1/SAM68 and VIM.</text>
</comment>
<dbReference type="InterPro" id="IPR011009">
    <property type="entry name" value="Kinase-like_dom_sf"/>
</dbReference>
<evidence type="ECO:0000256" key="3">
    <source>
        <dbReference type="ARBA" id="ARBA00022490"/>
    </source>
</evidence>
<dbReference type="EMBL" id="VZTF01000260">
    <property type="protein sequence ID" value="NXA99330.1"/>
    <property type="molecule type" value="Genomic_DNA"/>
</dbReference>
<feature type="domain" description="SH3" evidence="19">
    <location>
        <begin position="60"/>
        <end position="121"/>
    </location>
</feature>
<evidence type="ECO:0000256" key="7">
    <source>
        <dbReference type="ARBA" id="ARBA00022777"/>
    </source>
</evidence>
<dbReference type="InterPro" id="IPR036028">
    <property type="entry name" value="SH3-like_dom_sf"/>
</dbReference>
<dbReference type="InterPro" id="IPR017441">
    <property type="entry name" value="Protein_kinase_ATP_BS"/>
</dbReference>
<keyword evidence="5 17" id="KW-0808">Transferase</keyword>
<comment type="catalytic activity">
    <reaction evidence="11 17">
        <text>L-tyrosyl-[protein] + ATP = O-phospho-L-tyrosyl-[protein] + ADP + H(+)</text>
        <dbReference type="Rhea" id="RHEA:10596"/>
        <dbReference type="Rhea" id="RHEA-COMP:10136"/>
        <dbReference type="Rhea" id="RHEA-COMP:20101"/>
        <dbReference type="ChEBI" id="CHEBI:15378"/>
        <dbReference type="ChEBI" id="CHEBI:30616"/>
        <dbReference type="ChEBI" id="CHEBI:46858"/>
        <dbReference type="ChEBI" id="CHEBI:61978"/>
        <dbReference type="ChEBI" id="CHEBI:456216"/>
        <dbReference type="EC" id="2.7.10.2"/>
    </reaction>
</comment>
<dbReference type="AlphaFoldDB" id="A0A7K8A9F2"/>
<dbReference type="SUPFAM" id="SSF55550">
    <property type="entry name" value="SH2 domain"/>
    <property type="match status" value="1"/>
</dbReference>
<feature type="non-terminal residue" evidence="21">
    <location>
        <position position="1"/>
    </location>
</feature>
<dbReference type="PROSITE" id="PS50011">
    <property type="entry name" value="PROTEIN_KINASE_DOM"/>
    <property type="match status" value="1"/>
</dbReference>
<gene>
    <name evidence="21" type="primary">Srms</name>
    <name evidence="21" type="ORF">CNELOR_R00268</name>
</gene>
<dbReference type="PRINTS" id="PR00109">
    <property type="entry name" value="TYRKINASE"/>
</dbReference>
<dbReference type="SMART" id="SM00219">
    <property type="entry name" value="TyrKc"/>
    <property type="match status" value="1"/>
</dbReference>
<proteinExistence type="inferred from homology"/>
<keyword evidence="22" id="KW-1185">Reference proteome</keyword>
<evidence type="ECO:0000313" key="21">
    <source>
        <dbReference type="EMBL" id="NXA99330.1"/>
    </source>
</evidence>
<dbReference type="Pfam" id="PF00017">
    <property type="entry name" value="SH2"/>
    <property type="match status" value="1"/>
</dbReference>
<dbReference type="GO" id="GO:0005737">
    <property type="term" value="C:cytoplasm"/>
    <property type="evidence" value="ECO:0007669"/>
    <property type="project" value="UniProtKB-SubCell"/>
</dbReference>
<feature type="domain" description="SH2" evidence="18">
    <location>
        <begin position="129"/>
        <end position="221"/>
    </location>
</feature>
<evidence type="ECO:0000313" key="22">
    <source>
        <dbReference type="Proteomes" id="UP000517678"/>
    </source>
</evidence>
<dbReference type="Pfam" id="PF00018">
    <property type="entry name" value="SH3_1"/>
    <property type="match status" value="1"/>
</dbReference>
<dbReference type="PROSITE" id="PS50002">
    <property type="entry name" value="SH3"/>
    <property type="match status" value="1"/>
</dbReference>
<organism evidence="21 22">
    <name type="scientific">Cnemophilus loriae</name>
    <name type="common">Loria's bird-of-paradise</name>
    <dbReference type="NCBI Taxonomy" id="254448"/>
    <lineage>
        <taxon>Eukaryota</taxon>
        <taxon>Metazoa</taxon>
        <taxon>Chordata</taxon>
        <taxon>Craniata</taxon>
        <taxon>Vertebrata</taxon>
        <taxon>Euteleostomi</taxon>
        <taxon>Archelosauria</taxon>
        <taxon>Archosauria</taxon>
        <taxon>Dinosauria</taxon>
        <taxon>Saurischia</taxon>
        <taxon>Theropoda</taxon>
        <taxon>Coelurosauria</taxon>
        <taxon>Aves</taxon>
        <taxon>Neognathae</taxon>
        <taxon>Neoaves</taxon>
        <taxon>Telluraves</taxon>
        <taxon>Australaves</taxon>
        <taxon>Passeriformes</taxon>
        <taxon>Corvoidea</taxon>
        <taxon>Corvidae</taxon>
        <taxon>Cnemophilus</taxon>
    </lineage>
</organism>
<evidence type="ECO:0000256" key="5">
    <source>
        <dbReference type="ARBA" id="ARBA00022679"/>
    </source>
</evidence>
<keyword evidence="8 16" id="KW-0067">ATP-binding</keyword>
<feature type="non-terminal residue" evidence="21">
    <location>
        <position position="500"/>
    </location>
</feature>
<dbReference type="GO" id="GO:0005524">
    <property type="term" value="F:ATP binding"/>
    <property type="evidence" value="ECO:0007669"/>
    <property type="project" value="UniProtKB-UniRule"/>
</dbReference>
<dbReference type="InterPro" id="IPR036860">
    <property type="entry name" value="SH2_dom_sf"/>
</dbReference>
<dbReference type="FunFam" id="3.30.505.10:FF:000078">
    <property type="entry name" value="Tyrosine-protein kinase"/>
    <property type="match status" value="1"/>
</dbReference>
<comment type="function">
    <text evidence="12">Non-receptor tyrosine-protein kinase which phosphorylates DOK1 on tyrosine residues. Also phosphorylates KHDRBS1/SAM68 and VIM on tyrosine residues. Phosphorylation of KHDRBS1 is EGF-dependent. Phosphorylates OTUB1, promoting deubiquitination of RPTOR.</text>
</comment>
<evidence type="ECO:0000256" key="2">
    <source>
        <dbReference type="ARBA" id="ARBA00022443"/>
    </source>
</evidence>
<dbReference type="PROSITE" id="PS00109">
    <property type="entry name" value="PROTEIN_KINASE_TYR"/>
    <property type="match status" value="1"/>
</dbReference>
<dbReference type="InterPro" id="IPR000980">
    <property type="entry name" value="SH2"/>
</dbReference>
<dbReference type="InterPro" id="IPR008266">
    <property type="entry name" value="Tyr_kinase_AS"/>
</dbReference>